<keyword evidence="5 6" id="KW-0472">Membrane</keyword>
<feature type="domain" description="VTT" evidence="7">
    <location>
        <begin position="60"/>
        <end position="170"/>
    </location>
</feature>
<accession>A0A7Y6EU82</accession>
<evidence type="ECO:0000256" key="3">
    <source>
        <dbReference type="ARBA" id="ARBA00022692"/>
    </source>
</evidence>
<gene>
    <name evidence="8" type="ORF">HP552_08955</name>
</gene>
<name>A0A7Y6EU82_9BACL</name>
<dbReference type="PANTHER" id="PTHR12677:SF59">
    <property type="entry name" value="GOLGI APPARATUS MEMBRANE PROTEIN TVP38-RELATED"/>
    <property type="match status" value="1"/>
</dbReference>
<dbReference type="EMBL" id="JABMCB010000169">
    <property type="protein sequence ID" value="NUU75356.1"/>
    <property type="molecule type" value="Genomic_DNA"/>
</dbReference>
<comment type="similarity">
    <text evidence="6">Belongs to the TVP38/TMEM64 family.</text>
</comment>
<evidence type="ECO:0000256" key="5">
    <source>
        <dbReference type="ARBA" id="ARBA00023136"/>
    </source>
</evidence>
<dbReference type="InterPro" id="IPR032816">
    <property type="entry name" value="VTT_dom"/>
</dbReference>
<comment type="subcellular location">
    <subcellularLocation>
        <location evidence="1 6">Cell membrane</location>
        <topology evidence="1 6">Multi-pass membrane protein</topology>
    </subcellularLocation>
</comment>
<protein>
    <recommendedName>
        <fullName evidence="6">TVP38/TMEM64 family membrane protein</fullName>
    </recommendedName>
</protein>
<proteinExistence type="inferred from homology"/>
<keyword evidence="4 6" id="KW-1133">Transmembrane helix</keyword>
<dbReference type="GO" id="GO:0005886">
    <property type="term" value="C:plasma membrane"/>
    <property type="evidence" value="ECO:0007669"/>
    <property type="project" value="UniProtKB-SubCell"/>
</dbReference>
<feature type="transmembrane region" description="Helical" evidence="6">
    <location>
        <begin position="40"/>
        <end position="63"/>
    </location>
</feature>
<comment type="caution">
    <text evidence="8">The sequence shown here is derived from an EMBL/GenBank/DDBJ whole genome shotgun (WGS) entry which is preliminary data.</text>
</comment>
<dbReference type="InterPro" id="IPR015414">
    <property type="entry name" value="TMEM64"/>
</dbReference>
<evidence type="ECO:0000259" key="7">
    <source>
        <dbReference type="Pfam" id="PF09335"/>
    </source>
</evidence>
<dbReference type="Pfam" id="PF09335">
    <property type="entry name" value="VTT_dom"/>
    <property type="match status" value="1"/>
</dbReference>
<feature type="transmembrane region" description="Helical" evidence="6">
    <location>
        <begin position="117"/>
        <end position="142"/>
    </location>
</feature>
<dbReference type="AlphaFoldDB" id="A0A7Y6EU82"/>
<dbReference type="PANTHER" id="PTHR12677">
    <property type="entry name" value="GOLGI APPARATUS MEMBRANE PROTEIN TVP38-RELATED"/>
    <property type="match status" value="1"/>
</dbReference>
<evidence type="ECO:0000313" key="8">
    <source>
        <dbReference type="EMBL" id="NUU75356.1"/>
    </source>
</evidence>
<evidence type="ECO:0000313" key="9">
    <source>
        <dbReference type="Proteomes" id="UP000526125"/>
    </source>
</evidence>
<reference evidence="8 9" key="1">
    <citation type="submission" date="2020-05" db="EMBL/GenBank/DDBJ databases">
        <title>Genome Sequencing of Type Strains.</title>
        <authorList>
            <person name="Lemaire J.F."/>
            <person name="Inderbitzin P."/>
            <person name="Gregorio O.A."/>
            <person name="Collins S.B."/>
            <person name="Wespe N."/>
            <person name="Knight-Connoni V."/>
        </authorList>
    </citation>
    <scope>NUCLEOTIDE SEQUENCE [LARGE SCALE GENOMIC DNA]</scope>
    <source>
        <strain evidence="8 9">LMG 21957</strain>
    </source>
</reference>
<evidence type="ECO:0000256" key="4">
    <source>
        <dbReference type="ARBA" id="ARBA00022989"/>
    </source>
</evidence>
<feature type="transmembrane region" description="Helical" evidence="6">
    <location>
        <begin position="180"/>
        <end position="200"/>
    </location>
</feature>
<keyword evidence="3 6" id="KW-0812">Transmembrane</keyword>
<feature type="transmembrane region" description="Helical" evidence="6">
    <location>
        <begin position="149"/>
        <end position="168"/>
    </location>
</feature>
<sequence>MKKWIIFCINLVVFMLVFMKRDLLYAWIAGDNTASLPLMFLVITILAMFPVIPFGIVGGVIGAKYGVVLGSTMNVAISTLAAIIVYLLAKYLLYSWGRRITQRFTSLDQLHAMSSQRLFWMILSARIIPILPAAAINIYAGVFHLNFKIFILATLLGKIPAMMTFAYIGHEIWNEGTRLVQVSLMYASFLLLVFIGYRIYLRYKE</sequence>
<feature type="transmembrane region" description="Helical" evidence="6">
    <location>
        <begin position="75"/>
        <end position="97"/>
    </location>
</feature>
<keyword evidence="2 6" id="KW-1003">Cell membrane</keyword>
<evidence type="ECO:0000256" key="1">
    <source>
        <dbReference type="ARBA" id="ARBA00004651"/>
    </source>
</evidence>
<evidence type="ECO:0000256" key="6">
    <source>
        <dbReference type="RuleBase" id="RU366058"/>
    </source>
</evidence>
<evidence type="ECO:0000256" key="2">
    <source>
        <dbReference type="ARBA" id="ARBA00022475"/>
    </source>
</evidence>
<dbReference type="Proteomes" id="UP000526125">
    <property type="component" value="Unassembled WGS sequence"/>
</dbReference>
<organism evidence="8 9">
    <name type="scientific">Paenibacillus xylanilyticus</name>
    <dbReference type="NCBI Taxonomy" id="248903"/>
    <lineage>
        <taxon>Bacteria</taxon>
        <taxon>Bacillati</taxon>
        <taxon>Bacillota</taxon>
        <taxon>Bacilli</taxon>
        <taxon>Bacillales</taxon>
        <taxon>Paenibacillaceae</taxon>
        <taxon>Paenibacillus</taxon>
    </lineage>
</organism>
<keyword evidence="9" id="KW-1185">Reference proteome</keyword>
<feature type="transmembrane region" description="Helical" evidence="6">
    <location>
        <begin position="7"/>
        <end position="28"/>
    </location>
</feature>
<dbReference type="RefSeq" id="WP_024634439.1">
    <property type="nucleotide sequence ID" value="NZ_JABMCB010000169.1"/>
</dbReference>